<dbReference type="PANTHER" id="PTHR23236">
    <property type="entry name" value="EUKARYOTIC TRANSLATION INITIATION FACTOR 4B/4H"/>
    <property type="match status" value="1"/>
</dbReference>
<dbReference type="AlphaFoldDB" id="A0AAJ7J1A6"/>
<comment type="similarity">
    <text evidence="2">Belongs to the RRM RBM34 family.</text>
</comment>
<sequence length="572" mass="63667">MVKSLTMEGKSEKTKNSLNTPKKGFVEKKKKQKFKEVPTGKVALINGSKVQNNKQNLQTQKGSPQKSPKGNKTPQGANKNSKKDQKKKNAVKPEEEEDDTDSDEEINEGVELDSSMLEDSDDDLSEEESGDEEEIKVPNILGASLADDTDEDDDDFEEQEELSEKKGVKMFKGVNKSADSSKDSSAMEDSDEDDEDDDDEEEEDDDDDESDEETEGSSLGLKALMSNSIAEDDEDDEDFVEAERDDDDDDMSSEEEDEEEEDEEQNSPTNPNKGKNSKGKKDGSADVSLEELKEDKKTIFVGNLPTTVTKKQLMKLFKKFGEIDTIRLRGMVPKELSMSKKVAAITKNVHPKIKSVYAYIRFVNIESVKAALSLNDTEFEGNHLRVDAADKSVKYDQKKSVFLGNLNFNIEDNAVRKHFEQCGEIESVRVVRDGKTRIGKGFGYVNFKNADSVALALELDGTMLQKREVRVKPNLGEQKSKDKGKRSLTDSSGGDSPQKKSKIEEGKGRNKKNAMKRLAVKGQKQGGETSPQQSKAFQGQKADANKKKKNKVDKKKKVIAEKLTAKPKKPSN</sequence>
<dbReference type="KEGG" id="ccal:108626297"/>
<evidence type="ECO:0000256" key="1">
    <source>
        <dbReference type="ARBA" id="ARBA00004604"/>
    </source>
</evidence>
<evidence type="ECO:0000313" key="9">
    <source>
        <dbReference type="RefSeq" id="XP_017882378.1"/>
    </source>
</evidence>
<gene>
    <name evidence="9" type="primary">LOC108626297</name>
</gene>
<dbReference type="InterPro" id="IPR000504">
    <property type="entry name" value="RRM_dom"/>
</dbReference>
<proteinExistence type="inferred from homology"/>
<name>A0AAJ7J1A6_9HYME</name>
<evidence type="ECO:0000256" key="3">
    <source>
        <dbReference type="ARBA" id="ARBA00022884"/>
    </source>
</evidence>
<feature type="compositionally biased region" description="Polar residues" evidence="6">
    <location>
        <begin position="48"/>
        <end position="77"/>
    </location>
</feature>
<dbReference type="GO" id="GO:0000463">
    <property type="term" value="P:maturation of LSU-rRNA from tricistronic rRNA transcript (SSU-rRNA, 5.8S rRNA, LSU-rRNA)"/>
    <property type="evidence" value="ECO:0007669"/>
    <property type="project" value="TreeGrafter"/>
</dbReference>
<keyword evidence="4" id="KW-0539">Nucleus</keyword>
<dbReference type="InterPro" id="IPR034221">
    <property type="entry name" value="RBM34_RRM2"/>
</dbReference>
<keyword evidence="3 5" id="KW-0694">RNA-binding</keyword>
<evidence type="ECO:0000256" key="5">
    <source>
        <dbReference type="PROSITE-ProRule" id="PRU00176"/>
    </source>
</evidence>
<dbReference type="InterPro" id="IPR012677">
    <property type="entry name" value="Nucleotide-bd_a/b_plait_sf"/>
</dbReference>
<evidence type="ECO:0000256" key="2">
    <source>
        <dbReference type="ARBA" id="ARBA00007077"/>
    </source>
</evidence>
<feature type="compositionally biased region" description="Acidic residues" evidence="6">
    <location>
        <begin position="147"/>
        <end position="161"/>
    </location>
</feature>
<dbReference type="CDD" id="cd12395">
    <property type="entry name" value="RRM2_RBM34"/>
    <property type="match status" value="1"/>
</dbReference>
<feature type="compositionally biased region" description="Acidic residues" evidence="6">
    <location>
        <begin position="230"/>
        <end position="265"/>
    </location>
</feature>
<feature type="compositionally biased region" description="Polar residues" evidence="6">
    <location>
        <begin position="526"/>
        <end position="537"/>
    </location>
</feature>
<feature type="compositionally biased region" description="Basic and acidic residues" evidence="6">
    <location>
        <begin position="478"/>
        <end position="488"/>
    </location>
</feature>
<protein>
    <submittedName>
        <fullName evidence="9">RNA-binding protein 34-like</fullName>
    </submittedName>
</protein>
<evidence type="ECO:0000259" key="7">
    <source>
        <dbReference type="PROSITE" id="PS50102"/>
    </source>
</evidence>
<feature type="compositionally biased region" description="Basic residues" evidence="6">
    <location>
        <begin position="546"/>
        <end position="557"/>
    </location>
</feature>
<dbReference type="Pfam" id="PF00076">
    <property type="entry name" value="RRM_1"/>
    <property type="match status" value="2"/>
</dbReference>
<dbReference type="RefSeq" id="XP_017882378.1">
    <property type="nucleotide sequence ID" value="XM_018026889.2"/>
</dbReference>
<feature type="domain" description="RRM" evidence="7">
    <location>
        <begin position="297"/>
        <end position="391"/>
    </location>
</feature>
<evidence type="ECO:0000256" key="4">
    <source>
        <dbReference type="ARBA" id="ARBA00023242"/>
    </source>
</evidence>
<evidence type="ECO:0000313" key="8">
    <source>
        <dbReference type="Proteomes" id="UP000694925"/>
    </source>
</evidence>
<feature type="compositionally biased region" description="Basic residues" evidence="6">
    <location>
        <begin position="509"/>
        <end position="519"/>
    </location>
</feature>
<reference evidence="9" key="1">
    <citation type="submission" date="2025-08" db="UniProtKB">
        <authorList>
            <consortium name="RefSeq"/>
        </authorList>
    </citation>
    <scope>IDENTIFICATION</scope>
    <source>
        <tissue evidence="9">Whole body</tissue>
    </source>
</reference>
<feature type="compositionally biased region" description="Acidic residues" evidence="6">
    <location>
        <begin position="186"/>
        <end position="215"/>
    </location>
</feature>
<feature type="domain" description="RRM" evidence="7">
    <location>
        <begin position="399"/>
        <end position="476"/>
    </location>
</feature>
<feature type="region of interest" description="Disordered" evidence="6">
    <location>
        <begin position="1"/>
        <end position="286"/>
    </location>
</feature>
<comment type="subcellular location">
    <subcellularLocation>
        <location evidence="1">Nucleus</location>
        <location evidence="1">Nucleolus</location>
    </subcellularLocation>
</comment>
<feature type="compositionally biased region" description="Basic and acidic residues" evidence="6">
    <location>
        <begin position="497"/>
        <end position="508"/>
    </location>
</feature>
<organism evidence="8 9">
    <name type="scientific">Ceratina calcarata</name>
    <dbReference type="NCBI Taxonomy" id="156304"/>
    <lineage>
        <taxon>Eukaryota</taxon>
        <taxon>Metazoa</taxon>
        <taxon>Ecdysozoa</taxon>
        <taxon>Arthropoda</taxon>
        <taxon>Hexapoda</taxon>
        <taxon>Insecta</taxon>
        <taxon>Pterygota</taxon>
        <taxon>Neoptera</taxon>
        <taxon>Endopterygota</taxon>
        <taxon>Hymenoptera</taxon>
        <taxon>Apocrita</taxon>
        <taxon>Aculeata</taxon>
        <taxon>Apoidea</taxon>
        <taxon>Anthophila</taxon>
        <taxon>Apidae</taxon>
        <taxon>Ceratina</taxon>
        <taxon>Zadontomerus</taxon>
    </lineage>
</organism>
<dbReference type="GO" id="GO:0019843">
    <property type="term" value="F:rRNA binding"/>
    <property type="evidence" value="ECO:0007669"/>
    <property type="project" value="TreeGrafter"/>
</dbReference>
<keyword evidence="8" id="KW-1185">Reference proteome</keyword>
<dbReference type="PROSITE" id="PS50102">
    <property type="entry name" value="RRM"/>
    <property type="match status" value="2"/>
</dbReference>
<dbReference type="InterPro" id="IPR035979">
    <property type="entry name" value="RBD_domain_sf"/>
</dbReference>
<dbReference type="SUPFAM" id="SSF54928">
    <property type="entry name" value="RNA-binding domain, RBD"/>
    <property type="match status" value="2"/>
</dbReference>
<dbReference type="Proteomes" id="UP000694925">
    <property type="component" value="Unplaced"/>
</dbReference>
<feature type="compositionally biased region" description="Acidic residues" evidence="6">
    <location>
        <begin position="94"/>
        <end position="134"/>
    </location>
</feature>
<evidence type="ECO:0000256" key="6">
    <source>
        <dbReference type="SAM" id="MobiDB-lite"/>
    </source>
</evidence>
<dbReference type="PANTHER" id="PTHR23236:SF25">
    <property type="entry name" value="RNA-BINDING PROTEIN 34"/>
    <property type="match status" value="1"/>
</dbReference>
<dbReference type="CDD" id="cd12394">
    <property type="entry name" value="RRM1_RBM34"/>
    <property type="match status" value="1"/>
</dbReference>
<dbReference type="GO" id="GO:0005730">
    <property type="term" value="C:nucleolus"/>
    <property type="evidence" value="ECO:0007669"/>
    <property type="project" value="UniProtKB-SubCell"/>
</dbReference>
<dbReference type="Gene3D" id="3.30.70.330">
    <property type="match status" value="2"/>
</dbReference>
<dbReference type="GeneID" id="108626297"/>
<feature type="region of interest" description="Disordered" evidence="6">
    <location>
        <begin position="470"/>
        <end position="572"/>
    </location>
</feature>
<accession>A0AAJ7J1A6</accession>
<dbReference type="SMART" id="SM00360">
    <property type="entry name" value="RRM"/>
    <property type="match status" value="2"/>
</dbReference>